<reference evidence="2" key="1">
    <citation type="journal article" date="2020" name="bioRxiv">
        <title>Comparative genomics of Chlamydomonas.</title>
        <authorList>
            <person name="Craig R.J."/>
            <person name="Hasan A.R."/>
            <person name="Ness R.W."/>
            <person name="Keightley P.D."/>
        </authorList>
    </citation>
    <scope>NUCLEOTIDE SEQUENCE</scope>
    <source>
        <strain evidence="2">SAG 7.73</strain>
    </source>
</reference>
<evidence type="ECO:0000256" key="1">
    <source>
        <dbReference type="SAM" id="MobiDB-lite"/>
    </source>
</evidence>
<gene>
    <name evidence="2" type="ORF">HXX76_006730</name>
</gene>
<dbReference type="AlphaFoldDB" id="A0A835T3M0"/>
<dbReference type="EMBL" id="JAEHOC010000013">
    <property type="protein sequence ID" value="KAG2436427.1"/>
    <property type="molecule type" value="Genomic_DNA"/>
</dbReference>
<protein>
    <submittedName>
        <fullName evidence="2">Uncharacterized protein</fullName>
    </submittedName>
</protein>
<sequence length="162" mass="19037">MMHLNGIVRQAVKLVRGVRIDLTPEKFTFTVFSYIGWFKVKEVYPMSGEVLQFKRRDLRRGKAQGWVEQHGDHLHVQLKWDAPFGGEGTDHFRLVGEDELHIESVLHVAGQTASYLTVYNRKHDRNHRHHDGRSEDGHEDGEHRHGDQEHHRGRDNQPRQKR</sequence>
<comment type="caution">
    <text evidence="2">The sequence shown here is derived from an EMBL/GenBank/DDBJ whole genome shotgun (WGS) entry which is preliminary data.</text>
</comment>
<feature type="region of interest" description="Disordered" evidence="1">
    <location>
        <begin position="122"/>
        <end position="162"/>
    </location>
</feature>
<feature type="compositionally biased region" description="Basic residues" evidence="1">
    <location>
        <begin position="122"/>
        <end position="131"/>
    </location>
</feature>
<keyword evidence="3" id="KW-1185">Reference proteome</keyword>
<evidence type="ECO:0000313" key="3">
    <source>
        <dbReference type="Proteomes" id="UP000650467"/>
    </source>
</evidence>
<evidence type="ECO:0000313" key="2">
    <source>
        <dbReference type="EMBL" id="KAG2436427.1"/>
    </source>
</evidence>
<dbReference type="OrthoDB" id="533302at2759"/>
<name>A0A835T3M0_CHLIN</name>
<dbReference type="Proteomes" id="UP000650467">
    <property type="component" value="Unassembled WGS sequence"/>
</dbReference>
<accession>A0A835T3M0</accession>
<organism evidence="2 3">
    <name type="scientific">Chlamydomonas incerta</name>
    <dbReference type="NCBI Taxonomy" id="51695"/>
    <lineage>
        <taxon>Eukaryota</taxon>
        <taxon>Viridiplantae</taxon>
        <taxon>Chlorophyta</taxon>
        <taxon>core chlorophytes</taxon>
        <taxon>Chlorophyceae</taxon>
        <taxon>CS clade</taxon>
        <taxon>Chlamydomonadales</taxon>
        <taxon>Chlamydomonadaceae</taxon>
        <taxon>Chlamydomonas</taxon>
    </lineage>
</organism>
<proteinExistence type="predicted"/>
<feature type="compositionally biased region" description="Basic and acidic residues" evidence="1">
    <location>
        <begin position="132"/>
        <end position="162"/>
    </location>
</feature>